<sequence length="55" mass="6441">MSSMRSRNSKSFFLRSSLFVQSDIPKSIKESFTDTEAWMLASLTSLYEIRNRWSS</sequence>
<dbReference type="RefSeq" id="XP_457671.1">
    <property type="nucleotide sequence ID" value="XM_457671.1"/>
</dbReference>
<proteinExistence type="predicted"/>
<reference evidence="1 2" key="1">
    <citation type="journal article" date="2004" name="Nature">
        <title>Genome evolution in yeasts.</title>
        <authorList>
            <consortium name="Genolevures"/>
            <person name="Dujon B."/>
            <person name="Sherman D."/>
            <person name="Fischer G."/>
            <person name="Durrens P."/>
            <person name="Casaregola S."/>
            <person name="Lafontaine I."/>
            <person name="de Montigny J."/>
            <person name="Marck C."/>
            <person name="Neuveglise C."/>
            <person name="Talla E."/>
            <person name="Goffard N."/>
            <person name="Frangeul L."/>
            <person name="Aigle M."/>
            <person name="Anthouard V."/>
            <person name="Babour A."/>
            <person name="Barbe V."/>
            <person name="Barnay S."/>
            <person name="Blanchin S."/>
            <person name="Beckerich J.M."/>
            <person name="Beyne E."/>
            <person name="Bleykasten C."/>
            <person name="Boisrame A."/>
            <person name="Boyer J."/>
            <person name="Cattolico L."/>
            <person name="Confanioleri F."/>
            <person name="de Daruvar A."/>
            <person name="Despons L."/>
            <person name="Fabre E."/>
            <person name="Fairhead C."/>
            <person name="Ferry-Dumazet H."/>
            <person name="Groppi A."/>
            <person name="Hantraye F."/>
            <person name="Hennequin C."/>
            <person name="Jauniaux N."/>
            <person name="Joyet P."/>
            <person name="Kachouri R."/>
            <person name="Kerrest A."/>
            <person name="Koszul R."/>
            <person name="Lemaire M."/>
            <person name="Lesur I."/>
            <person name="Ma L."/>
            <person name="Muller H."/>
            <person name="Nicaud J.M."/>
            <person name="Nikolski M."/>
            <person name="Oztas S."/>
            <person name="Ozier-Kalogeropoulos O."/>
            <person name="Pellenz S."/>
            <person name="Potier S."/>
            <person name="Richard G.F."/>
            <person name="Straub M.L."/>
            <person name="Suleau A."/>
            <person name="Swennene D."/>
            <person name="Tekaia F."/>
            <person name="Wesolowski-Louvel M."/>
            <person name="Westhof E."/>
            <person name="Wirth B."/>
            <person name="Zeniou-Meyer M."/>
            <person name="Zivanovic I."/>
            <person name="Bolotin-Fukuhara M."/>
            <person name="Thierry A."/>
            <person name="Bouchier C."/>
            <person name="Caudron B."/>
            <person name="Scarpelli C."/>
            <person name="Gaillardin C."/>
            <person name="Weissenbach J."/>
            <person name="Wincker P."/>
            <person name="Souciet J.L."/>
        </authorList>
    </citation>
    <scope>NUCLEOTIDE SEQUENCE [LARGE SCALE GENOMIC DNA]</scope>
    <source>
        <strain evidence="2">ATCC 36239 / CBS 767 / BCRC 21394 / JCM 1990 / NBRC 0083 / IGC 2968</strain>
    </source>
</reference>
<dbReference type="KEGG" id="dha:DEHA2B16544g"/>
<accession>Q6BVU8</accession>
<name>Q6BVU8_DEBHA</name>
<dbReference type="InParanoid" id="Q6BVU8"/>
<keyword evidence="2" id="KW-1185">Reference proteome</keyword>
<dbReference type="GeneID" id="2913648"/>
<dbReference type="Proteomes" id="UP000000599">
    <property type="component" value="Chromosome B"/>
</dbReference>
<dbReference type="EMBL" id="CR382134">
    <property type="protein sequence ID" value="CAG85685.1"/>
    <property type="molecule type" value="Genomic_DNA"/>
</dbReference>
<protein>
    <submittedName>
        <fullName evidence="1">DEHA2B16544p</fullName>
    </submittedName>
</protein>
<dbReference type="VEuPathDB" id="FungiDB:DEHA2B16544g"/>
<dbReference type="AlphaFoldDB" id="Q6BVU8"/>
<organism evidence="1 2">
    <name type="scientific">Debaryomyces hansenii (strain ATCC 36239 / CBS 767 / BCRC 21394 / JCM 1990 / NBRC 0083 / IGC 2968)</name>
    <name type="common">Yeast</name>
    <name type="synonym">Torulaspora hansenii</name>
    <dbReference type="NCBI Taxonomy" id="284592"/>
    <lineage>
        <taxon>Eukaryota</taxon>
        <taxon>Fungi</taxon>
        <taxon>Dikarya</taxon>
        <taxon>Ascomycota</taxon>
        <taxon>Saccharomycotina</taxon>
        <taxon>Pichiomycetes</taxon>
        <taxon>Debaryomycetaceae</taxon>
        <taxon>Debaryomyces</taxon>
    </lineage>
</organism>
<dbReference type="HOGENOM" id="CLU_3032297_0_0_1"/>
<gene>
    <name evidence="1" type="ordered locus">DEHA2B16544g</name>
</gene>
<evidence type="ECO:0000313" key="1">
    <source>
        <dbReference type="EMBL" id="CAG85685.1"/>
    </source>
</evidence>
<evidence type="ECO:0000313" key="2">
    <source>
        <dbReference type="Proteomes" id="UP000000599"/>
    </source>
</evidence>